<name>A0A6A6TWC4_9PEZI</name>
<feature type="compositionally biased region" description="Polar residues" evidence="1">
    <location>
        <begin position="877"/>
        <end position="891"/>
    </location>
</feature>
<protein>
    <submittedName>
        <fullName evidence="2">Uncharacterized protein</fullName>
    </submittedName>
</protein>
<feature type="compositionally biased region" description="Basic and acidic residues" evidence="1">
    <location>
        <begin position="1524"/>
        <end position="1541"/>
    </location>
</feature>
<accession>A0A6A6TWC4</accession>
<evidence type="ECO:0000313" key="2">
    <source>
        <dbReference type="EMBL" id="KAF2664405.1"/>
    </source>
</evidence>
<dbReference type="Proteomes" id="UP000799302">
    <property type="component" value="Unassembled WGS sequence"/>
</dbReference>
<organism evidence="2 3">
    <name type="scientific">Microthyrium microscopicum</name>
    <dbReference type="NCBI Taxonomy" id="703497"/>
    <lineage>
        <taxon>Eukaryota</taxon>
        <taxon>Fungi</taxon>
        <taxon>Dikarya</taxon>
        <taxon>Ascomycota</taxon>
        <taxon>Pezizomycotina</taxon>
        <taxon>Dothideomycetes</taxon>
        <taxon>Dothideomycetes incertae sedis</taxon>
        <taxon>Microthyriales</taxon>
        <taxon>Microthyriaceae</taxon>
        <taxon>Microthyrium</taxon>
    </lineage>
</organism>
<dbReference type="OrthoDB" id="5428038at2759"/>
<reference evidence="2" key="1">
    <citation type="journal article" date="2020" name="Stud. Mycol.">
        <title>101 Dothideomycetes genomes: a test case for predicting lifestyles and emergence of pathogens.</title>
        <authorList>
            <person name="Haridas S."/>
            <person name="Albert R."/>
            <person name="Binder M."/>
            <person name="Bloem J."/>
            <person name="Labutti K."/>
            <person name="Salamov A."/>
            <person name="Andreopoulos B."/>
            <person name="Baker S."/>
            <person name="Barry K."/>
            <person name="Bills G."/>
            <person name="Bluhm B."/>
            <person name="Cannon C."/>
            <person name="Castanera R."/>
            <person name="Culley D."/>
            <person name="Daum C."/>
            <person name="Ezra D."/>
            <person name="Gonzalez J."/>
            <person name="Henrissat B."/>
            <person name="Kuo A."/>
            <person name="Liang C."/>
            <person name="Lipzen A."/>
            <person name="Lutzoni F."/>
            <person name="Magnuson J."/>
            <person name="Mondo S."/>
            <person name="Nolan M."/>
            <person name="Ohm R."/>
            <person name="Pangilinan J."/>
            <person name="Park H.-J."/>
            <person name="Ramirez L."/>
            <person name="Alfaro M."/>
            <person name="Sun H."/>
            <person name="Tritt A."/>
            <person name="Yoshinaga Y."/>
            <person name="Zwiers L.-H."/>
            <person name="Turgeon B."/>
            <person name="Goodwin S."/>
            <person name="Spatafora J."/>
            <person name="Crous P."/>
            <person name="Grigoriev I."/>
        </authorList>
    </citation>
    <scope>NUCLEOTIDE SEQUENCE</scope>
    <source>
        <strain evidence="2">CBS 115976</strain>
    </source>
</reference>
<gene>
    <name evidence="2" type="ORF">BT63DRAFT_107731</name>
</gene>
<evidence type="ECO:0000313" key="3">
    <source>
        <dbReference type="Proteomes" id="UP000799302"/>
    </source>
</evidence>
<feature type="region of interest" description="Disordered" evidence="1">
    <location>
        <begin position="1370"/>
        <end position="1394"/>
    </location>
</feature>
<sequence length="1557" mass="173637">MNPSRPQCRRLAKQLSSSQPHNFIWISDSILNNAYNRFANVVKKRHGSSVPGPLEAQRRLGKRRMGQYQSYSPASAIDIGALFGSKLFASTAWKAKEPAWEPPDGRIFPALAESRRQPRKRKKSKEDAAHLLAGLAEHYLAPKQVVEPLPAESRPLPRKRKRKEDAVHLLASLAEHYLAPEPVLAPTWPDDALADVITTANESREAFESLLDRVAPFQELLRFLGNPANIAPGSACFSTLLERLKDEQVSSSEFRQYIHCLRQALISGLVDSKDLHRVLDALPIWIEPGGKQKEAGITVGVYSAIVHGLAECKVQESPDAIVLQKLRLQVGQFLDVPGMRAIQFKLFKICWPLQIRESIVPNVASKVPREELDTEMTALFAAIHSKSGSRGRKSLGPLPLQSQVAEIQLLLYWTSLACQSTAQVKNKSAVTSTLFTEHHLKAAIQYLSERSYSSSQWCIVGDIDYQPDSIITTITRHLSMDQKATDLLRTWLTALFHTSIFLAHRDVAPVVALISHKFQYSMPKIWYDVFLEISRNSTTGAALQLLPELSATQHCRLLLCFGFGSYFTRPRERAIADETTLGRHDQVVARAAWLTELALHRPRNYNATEAPDEFIALISAWAHVGLQWGFEMDVVVKILHSLHGGIGVVLDFLHLLIKAGIQHSYEPGAQLGTIVRIASYLYEQCASEAERERLVFYTWELSKKLLDQSSWRTFKFNETAKLKLDSGVCYPMSASGYLPLVEKVAWLAANDEAMPSWMAFTIVYYFSRLLRVNGHAHTNGIGRALSMAGIFRPLQETRGYTRSRAQFVLGYLRRCGTDKKLLSQMDLLMRRWQRLALHQKEQAAEIFHFKALQSLNVLRDQGVYDLYSFHEGNAQLQEPWNHTPQPRSQPEWSGDRRSIREHVATQLERIKSTFSKVDTASRGILNPYVSAGEQLAQGAKSNSKSISVLHKARVTATGRIINDRDSDKHDVKKTNLNKGVVFLLRTFQPRHNSAPSLVNAVSSTIAPSPVGLAAHDSTSVAKHDASNATTVLQRSGFPARRAATIESSLFVSKQVAVADSKKAIFAALRYPNTAWRKVGDVPDSAPPNTISKKLVLTSQPDNEVQPESLNGHIVSRPLQHTANDLKQRHLLDLTEPFKLVNPDRDEQPAWMNQKLPKTAEYQAKNLFATPTAEHLYDLVRLSNLETQRMIDGFSPTSPNLAFPSSSKILHIPKIQSAKAMKYSAIKLDIQTKPSVGHKRQWHLSRSPTLQTAMGGSALQTTLQKLGRGFSTTRYLKIVEDDEKRPPNTSSSTSVRSHTREAATLAVAKRLLERLQDIAADSHEQHNYRPGQTHKTLTFRAPADEDPEKLTVKEGNAKDSIAEHPTTQVSFAKGASLSSHLGRATTTRQADTSPNEPTVLQSVIVNSHWNEQHIPQQQLYDPGRKLRVIRRQRGALDTIAASMLNLHRARQVNPETIAVSHESIPKASIAKAGPAAIEGAAIDDLGGLDNRVLRSGDTMQDTYVHASTWRTIRLSKMMHPSQKKSGKDNPTRKKTRKDEVVGKKAGSLQVSALSKLGD</sequence>
<feature type="region of interest" description="Disordered" evidence="1">
    <location>
        <begin position="1320"/>
        <end position="1348"/>
    </location>
</feature>
<proteinExistence type="predicted"/>
<keyword evidence="3" id="KW-1185">Reference proteome</keyword>
<feature type="region of interest" description="Disordered" evidence="1">
    <location>
        <begin position="1277"/>
        <end position="1299"/>
    </location>
</feature>
<feature type="region of interest" description="Disordered" evidence="1">
    <location>
        <begin position="877"/>
        <end position="896"/>
    </location>
</feature>
<dbReference type="EMBL" id="MU004243">
    <property type="protein sequence ID" value="KAF2664405.1"/>
    <property type="molecule type" value="Genomic_DNA"/>
</dbReference>
<evidence type="ECO:0000256" key="1">
    <source>
        <dbReference type="SAM" id="MobiDB-lite"/>
    </source>
</evidence>
<feature type="region of interest" description="Disordered" evidence="1">
    <location>
        <begin position="1515"/>
        <end position="1557"/>
    </location>
</feature>